<keyword evidence="5 8" id="KW-0732">Signal</keyword>
<dbReference type="GO" id="GO:1902035">
    <property type="term" value="P:positive regulation of hematopoietic stem cell proliferation"/>
    <property type="evidence" value="ECO:0007669"/>
    <property type="project" value="TreeGrafter"/>
</dbReference>
<keyword evidence="6" id="KW-1015">Disulfide bond</keyword>
<dbReference type="GO" id="GO:0005179">
    <property type="term" value="F:hormone activity"/>
    <property type="evidence" value="ECO:0007669"/>
    <property type="project" value="UniProtKB-KW"/>
</dbReference>
<keyword evidence="10" id="KW-1185">Reference proteome</keyword>
<evidence type="ECO:0000313" key="9">
    <source>
        <dbReference type="EMBL" id="EOA99202.1"/>
    </source>
</evidence>
<accession>R0LG09</accession>
<dbReference type="GO" id="GO:0005576">
    <property type="term" value="C:extracellular region"/>
    <property type="evidence" value="ECO:0007669"/>
    <property type="project" value="UniProtKB-SubCell"/>
</dbReference>
<reference evidence="10" key="1">
    <citation type="journal article" date="2013" name="Nat. Genet.">
        <title>The duck genome and transcriptome provide insight into an avian influenza virus reservoir species.</title>
        <authorList>
            <person name="Huang Y."/>
            <person name="Li Y."/>
            <person name="Burt D.W."/>
            <person name="Chen H."/>
            <person name="Zhang Y."/>
            <person name="Qian W."/>
            <person name="Kim H."/>
            <person name="Gan S."/>
            <person name="Zhao Y."/>
            <person name="Li J."/>
            <person name="Yi K."/>
            <person name="Feng H."/>
            <person name="Zhu P."/>
            <person name="Li B."/>
            <person name="Liu Q."/>
            <person name="Fairley S."/>
            <person name="Magor K.E."/>
            <person name="Du Z."/>
            <person name="Hu X."/>
            <person name="Goodman L."/>
            <person name="Tafer H."/>
            <person name="Vignal A."/>
            <person name="Lee T."/>
            <person name="Kim K.W."/>
            <person name="Sheng Z."/>
            <person name="An Y."/>
            <person name="Searle S."/>
            <person name="Herrero J."/>
            <person name="Groenen M.A."/>
            <person name="Crooijmans R.P."/>
            <person name="Faraut T."/>
            <person name="Cai Q."/>
            <person name="Webster R.G."/>
            <person name="Aldridge J.R."/>
            <person name="Warren W.C."/>
            <person name="Bartschat S."/>
            <person name="Kehr S."/>
            <person name="Marz M."/>
            <person name="Stadler P.F."/>
            <person name="Smith J."/>
            <person name="Kraus R.H."/>
            <person name="Zhao Y."/>
            <person name="Ren L."/>
            <person name="Fei J."/>
            <person name="Morisson M."/>
            <person name="Kaiser P."/>
            <person name="Griffin D.K."/>
            <person name="Rao M."/>
            <person name="Pitel F."/>
            <person name="Wang J."/>
            <person name="Li N."/>
        </authorList>
    </citation>
    <scope>NUCLEOTIDE SEQUENCE [LARGE SCALE GENOMIC DNA]</scope>
</reference>
<feature type="chain" id="PRO_5004344353" evidence="8">
    <location>
        <begin position="23"/>
        <end position="156"/>
    </location>
</feature>
<protein>
    <submittedName>
        <fullName evidence="9">Thrombopoietin</fullName>
    </submittedName>
</protein>
<dbReference type="Gene3D" id="1.20.1250.10">
    <property type="match status" value="2"/>
</dbReference>
<name>R0LG09_ANAPL</name>
<comment type="subcellular location">
    <subcellularLocation>
        <location evidence="1">Secreted</location>
    </subcellularLocation>
</comment>
<dbReference type="Proteomes" id="UP000296049">
    <property type="component" value="Unassembled WGS sequence"/>
</dbReference>
<dbReference type="InterPro" id="IPR001323">
    <property type="entry name" value="EPO_TPO"/>
</dbReference>
<evidence type="ECO:0000256" key="2">
    <source>
        <dbReference type="ARBA" id="ARBA00005782"/>
    </source>
</evidence>
<dbReference type="SUPFAM" id="SSF47266">
    <property type="entry name" value="4-helical cytokines"/>
    <property type="match status" value="1"/>
</dbReference>
<comment type="similarity">
    <text evidence="2">Belongs to the EPO/TPO family.</text>
</comment>
<dbReference type="EMBL" id="KB743359">
    <property type="protein sequence ID" value="EOA99202.1"/>
    <property type="molecule type" value="Genomic_DNA"/>
</dbReference>
<evidence type="ECO:0000256" key="8">
    <source>
        <dbReference type="SAM" id="SignalP"/>
    </source>
</evidence>
<evidence type="ECO:0000256" key="4">
    <source>
        <dbReference type="ARBA" id="ARBA00022702"/>
    </source>
</evidence>
<dbReference type="AlphaFoldDB" id="R0LG09"/>
<dbReference type="GO" id="GO:0038163">
    <property type="term" value="P:thrombopoietin-mediated signaling pathway"/>
    <property type="evidence" value="ECO:0007669"/>
    <property type="project" value="TreeGrafter"/>
</dbReference>
<organism evidence="9 10">
    <name type="scientific">Anas platyrhynchos</name>
    <name type="common">Mallard</name>
    <name type="synonym">Anas boschas</name>
    <dbReference type="NCBI Taxonomy" id="8839"/>
    <lineage>
        <taxon>Eukaryota</taxon>
        <taxon>Metazoa</taxon>
        <taxon>Chordata</taxon>
        <taxon>Craniata</taxon>
        <taxon>Vertebrata</taxon>
        <taxon>Euteleostomi</taxon>
        <taxon>Archelosauria</taxon>
        <taxon>Archosauria</taxon>
        <taxon>Dinosauria</taxon>
        <taxon>Saurischia</taxon>
        <taxon>Theropoda</taxon>
        <taxon>Coelurosauria</taxon>
        <taxon>Aves</taxon>
        <taxon>Neognathae</taxon>
        <taxon>Galloanserae</taxon>
        <taxon>Anseriformes</taxon>
        <taxon>Anatidae</taxon>
        <taxon>Anatinae</taxon>
        <taxon>Anas</taxon>
    </lineage>
</organism>
<keyword evidence="4" id="KW-0372">Hormone</keyword>
<sequence>MCAAGGLLLLTSFLLHVKEGRASPARLVCDDRLIYKYIEEAKDMEKKVNQCQAPSVLSCPVTLPLVDVKMTQWKTKSNQSKRREILCNLMLLLGAPPQEEPWEPGCSPGSKERNTAVIFLAYQRLLQGKLRFFFYDLAKDLCNQGQGGGRDPPRGA</sequence>
<dbReference type="GO" id="GO:0005125">
    <property type="term" value="F:cytokine activity"/>
    <property type="evidence" value="ECO:0007669"/>
    <property type="project" value="InterPro"/>
</dbReference>
<evidence type="ECO:0000313" key="10">
    <source>
        <dbReference type="Proteomes" id="UP000296049"/>
    </source>
</evidence>
<dbReference type="Pfam" id="PF00758">
    <property type="entry name" value="EPO_TPO"/>
    <property type="match status" value="1"/>
</dbReference>
<dbReference type="InterPro" id="IPR003978">
    <property type="entry name" value="Thrombopoietin"/>
</dbReference>
<dbReference type="GO" id="GO:0008283">
    <property type="term" value="P:cell population proliferation"/>
    <property type="evidence" value="ECO:0007669"/>
    <property type="project" value="InterPro"/>
</dbReference>
<evidence type="ECO:0000256" key="5">
    <source>
        <dbReference type="ARBA" id="ARBA00022729"/>
    </source>
</evidence>
<proteinExistence type="inferred from homology"/>
<dbReference type="InterPro" id="IPR009079">
    <property type="entry name" value="4_helix_cytokine-like_core"/>
</dbReference>
<evidence type="ECO:0000256" key="1">
    <source>
        <dbReference type="ARBA" id="ARBA00004613"/>
    </source>
</evidence>
<evidence type="ECO:0000256" key="3">
    <source>
        <dbReference type="ARBA" id="ARBA00022525"/>
    </source>
</evidence>
<evidence type="ECO:0000256" key="6">
    <source>
        <dbReference type="ARBA" id="ARBA00023157"/>
    </source>
</evidence>
<dbReference type="PANTHER" id="PTHR10560">
    <property type="entry name" value="THROMBOPOIETIN"/>
    <property type="match status" value="1"/>
</dbReference>
<feature type="signal peptide" evidence="8">
    <location>
        <begin position="1"/>
        <end position="22"/>
    </location>
</feature>
<gene>
    <name evidence="9" type="ORF">Anapl_05753</name>
</gene>
<keyword evidence="7" id="KW-0325">Glycoprotein</keyword>
<dbReference type="GO" id="GO:0070374">
    <property type="term" value="P:positive regulation of ERK1 and ERK2 cascade"/>
    <property type="evidence" value="ECO:0007669"/>
    <property type="project" value="TreeGrafter"/>
</dbReference>
<dbReference type="PANTHER" id="PTHR10560:SF0">
    <property type="entry name" value="THROMBOPOIETIN"/>
    <property type="match status" value="1"/>
</dbReference>
<dbReference type="InterPro" id="IPR019767">
    <property type="entry name" value="EPO/TPO_CS"/>
</dbReference>
<keyword evidence="3" id="KW-0964">Secreted</keyword>
<evidence type="ECO:0000256" key="7">
    <source>
        <dbReference type="ARBA" id="ARBA00023180"/>
    </source>
</evidence>
<dbReference type="PROSITE" id="PS00817">
    <property type="entry name" value="EPO_TPO"/>
    <property type="match status" value="1"/>
</dbReference>